<comment type="caution">
    <text evidence="2">The sequence shown here is derived from an EMBL/GenBank/DDBJ whole genome shotgun (WGS) entry which is preliminary data.</text>
</comment>
<feature type="region of interest" description="Disordered" evidence="1">
    <location>
        <begin position="163"/>
        <end position="216"/>
    </location>
</feature>
<dbReference type="EMBL" id="LGRX02030771">
    <property type="protein sequence ID" value="KAK3245309.1"/>
    <property type="molecule type" value="Genomic_DNA"/>
</dbReference>
<organism evidence="2 3">
    <name type="scientific">Cymbomonas tetramitiformis</name>
    <dbReference type="NCBI Taxonomy" id="36881"/>
    <lineage>
        <taxon>Eukaryota</taxon>
        <taxon>Viridiplantae</taxon>
        <taxon>Chlorophyta</taxon>
        <taxon>Pyramimonadophyceae</taxon>
        <taxon>Pyramimonadales</taxon>
        <taxon>Pyramimonadaceae</taxon>
        <taxon>Cymbomonas</taxon>
    </lineage>
</organism>
<dbReference type="Proteomes" id="UP001190700">
    <property type="component" value="Unassembled WGS sequence"/>
</dbReference>
<feature type="compositionally biased region" description="Basic and acidic residues" evidence="1">
    <location>
        <begin position="163"/>
        <end position="179"/>
    </location>
</feature>
<reference evidence="2 3" key="1">
    <citation type="journal article" date="2015" name="Genome Biol. Evol.">
        <title>Comparative Genomics of a Bacterivorous Green Alga Reveals Evolutionary Causalities and Consequences of Phago-Mixotrophic Mode of Nutrition.</title>
        <authorList>
            <person name="Burns J.A."/>
            <person name="Paasch A."/>
            <person name="Narechania A."/>
            <person name="Kim E."/>
        </authorList>
    </citation>
    <scope>NUCLEOTIDE SEQUENCE [LARGE SCALE GENOMIC DNA]</scope>
    <source>
        <strain evidence="2 3">PLY_AMNH</strain>
    </source>
</reference>
<dbReference type="AlphaFoldDB" id="A0AAE0C029"/>
<protein>
    <submittedName>
        <fullName evidence="2">Uncharacterized protein</fullName>
    </submittedName>
</protein>
<name>A0AAE0C029_9CHLO</name>
<evidence type="ECO:0000313" key="3">
    <source>
        <dbReference type="Proteomes" id="UP001190700"/>
    </source>
</evidence>
<evidence type="ECO:0000256" key="1">
    <source>
        <dbReference type="SAM" id="MobiDB-lite"/>
    </source>
</evidence>
<gene>
    <name evidence="2" type="ORF">CYMTET_45116</name>
</gene>
<sequence>MSTEELASEPTHSGAATVVTPPVNNFLLAFENLKDMERSDRDTDGPGKMDLKLSYTDSKDEDRAAFIKHFVDYVERVKRSHESKDGQTYVKLCMRKEAVVNTGKMVEDSMTRQNIEECIKLLRIREYKERVSEQLRVQFPAPTKLGIDLPEVVAPIWRSGAAKKADVGDKRKDSKKKEPAAPAGEEVSKKPTREAHNAERAKNSYNKVPPPDAKKDKQCKYCFTQMWHSPDRCFTGSRDAHVPQDFHKKRLHSIHEHEVNNATMRE</sequence>
<accession>A0AAE0C029</accession>
<keyword evidence="3" id="KW-1185">Reference proteome</keyword>
<proteinExistence type="predicted"/>
<feature type="compositionally biased region" description="Basic and acidic residues" evidence="1">
    <location>
        <begin position="186"/>
        <end position="202"/>
    </location>
</feature>
<evidence type="ECO:0000313" key="2">
    <source>
        <dbReference type="EMBL" id="KAK3245309.1"/>
    </source>
</evidence>